<feature type="transmembrane region" description="Helical" evidence="6">
    <location>
        <begin position="171"/>
        <end position="193"/>
    </location>
</feature>
<feature type="transmembrane region" description="Helical" evidence="6">
    <location>
        <begin position="384"/>
        <end position="403"/>
    </location>
</feature>
<feature type="transmembrane region" description="Helical" evidence="6">
    <location>
        <begin position="320"/>
        <end position="344"/>
    </location>
</feature>
<feature type="transmembrane region" description="Helical" evidence="6">
    <location>
        <begin position="139"/>
        <end position="159"/>
    </location>
</feature>
<feature type="transmembrane region" description="Helical" evidence="6">
    <location>
        <begin position="95"/>
        <end position="119"/>
    </location>
</feature>
<feature type="transmembrane region" description="Helical" evidence="6">
    <location>
        <begin position="52"/>
        <end position="74"/>
    </location>
</feature>
<sequence>MPNSESYEYHILKYIESAAKGSFILFLGEFTYNLTLALGSIVIARVLTSEGYGAFSLALVPPLIVASLLSLGIDTAASRYSQMFLMRNSEKGVRAVIKASLLVKTVTGLVGFALCFIFAEPLARFFINRPDLAPYVRVTAVVVLLQNIYNLLLSIFIGLERVTGTTFAKIAYSVVKTVASIYMLLLLQLSVLGALLGNIIGYTFALVAAFLFLMQALRGSGKNDDSVVGIAAIAKDMLRYGLPLYVASLIPIIVSGAYQNALLAYNLPDKEIGGYRAMANLGVLVSVVTAPISATLLPLFTKFHSNSNELSKVARMTNKYIAFVTTPVTVAAMIFSREIMYLFYGADYLFAYPLLPLLLAPNLLASLGSLTIPTILNAIGDTRANMYSTIISTAVFVPASYVLTISAKLWGFLIASLLSSIVGLIFLSIYVEKYIAKPVDYIHACKTYFASALSAILTLLVFLIPVPRFVSVVRIVLGFIIFLATYIPMALVLGVVSEDDVNFIVKAFEKFPIVNMVIALLGGYAKAVAKLISRGG</sequence>
<evidence type="ECO:0000256" key="6">
    <source>
        <dbReference type="SAM" id="Phobius"/>
    </source>
</evidence>
<evidence type="ECO:0000256" key="2">
    <source>
        <dbReference type="ARBA" id="ARBA00022475"/>
    </source>
</evidence>
<proteinExistence type="predicted"/>
<dbReference type="InterPro" id="IPR002797">
    <property type="entry name" value="Polysacc_synth"/>
</dbReference>
<evidence type="ECO:0000256" key="1">
    <source>
        <dbReference type="ARBA" id="ARBA00004651"/>
    </source>
</evidence>
<gene>
    <name evidence="7" type="ORF">ENM66_02955</name>
</gene>
<keyword evidence="3 6" id="KW-0812">Transmembrane</keyword>
<organism evidence="7">
    <name type="scientific">Ignisphaera aggregans</name>
    <dbReference type="NCBI Taxonomy" id="334771"/>
    <lineage>
        <taxon>Archaea</taxon>
        <taxon>Thermoproteota</taxon>
        <taxon>Thermoprotei</taxon>
        <taxon>Desulfurococcales</taxon>
        <taxon>Desulfurococcaceae</taxon>
        <taxon>Ignisphaera</taxon>
    </lineage>
</organism>
<feature type="transmembrane region" description="Helical" evidence="6">
    <location>
        <begin position="199"/>
        <end position="217"/>
    </location>
</feature>
<reference evidence="7" key="1">
    <citation type="journal article" date="2020" name="mSystems">
        <title>Genome- and Community-Level Interaction Insights into Carbon Utilization and Element Cycling Functions of Hydrothermarchaeota in Hydrothermal Sediment.</title>
        <authorList>
            <person name="Zhou Z."/>
            <person name="Liu Y."/>
            <person name="Xu W."/>
            <person name="Pan J."/>
            <person name="Luo Z.H."/>
            <person name="Li M."/>
        </authorList>
    </citation>
    <scope>NUCLEOTIDE SEQUENCE [LARGE SCALE GENOMIC DNA]</scope>
    <source>
        <strain evidence="7">SpSt-1105</strain>
    </source>
</reference>
<comment type="subcellular location">
    <subcellularLocation>
        <location evidence="1">Cell membrane</location>
        <topology evidence="1">Multi-pass membrane protein</topology>
    </subcellularLocation>
</comment>
<evidence type="ECO:0000313" key="7">
    <source>
        <dbReference type="EMBL" id="HHQ50291.1"/>
    </source>
</evidence>
<feature type="transmembrane region" description="Helical" evidence="6">
    <location>
        <begin position="350"/>
        <end position="372"/>
    </location>
</feature>
<dbReference type="AlphaFoldDB" id="A0A7J3Z6K6"/>
<evidence type="ECO:0000256" key="3">
    <source>
        <dbReference type="ARBA" id="ARBA00022692"/>
    </source>
</evidence>
<feature type="transmembrane region" description="Helical" evidence="6">
    <location>
        <begin position="409"/>
        <end position="427"/>
    </location>
</feature>
<dbReference type="EMBL" id="DRYQ01000039">
    <property type="protein sequence ID" value="HHQ50291.1"/>
    <property type="molecule type" value="Genomic_DNA"/>
</dbReference>
<evidence type="ECO:0000256" key="5">
    <source>
        <dbReference type="ARBA" id="ARBA00023136"/>
    </source>
</evidence>
<feature type="transmembrane region" description="Helical" evidence="6">
    <location>
        <begin position="238"/>
        <end position="258"/>
    </location>
</feature>
<feature type="transmembrane region" description="Helical" evidence="6">
    <location>
        <begin position="278"/>
        <end position="300"/>
    </location>
</feature>
<name>A0A7J3Z6K6_9CREN</name>
<keyword evidence="5 6" id="KW-0472">Membrane</keyword>
<feature type="transmembrane region" description="Helical" evidence="6">
    <location>
        <begin position="21"/>
        <end position="46"/>
    </location>
</feature>
<dbReference type="Pfam" id="PF01943">
    <property type="entry name" value="Polysacc_synt"/>
    <property type="match status" value="1"/>
</dbReference>
<dbReference type="PANTHER" id="PTHR30250">
    <property type="entry name" value="PST FAMILY PREDICTED COLANIC ACID TRANSPORTER"/>
    <property type="match status" value="1"/>
</dbReference>
<protein>
    <submittedName>
        <fullName evidence="7">Polysaccharide biosynthesis protein</fullName>
    </submittedName>
</protein>
<feature type="transmembrane region" description="Helical" evidence="6">
    <location>
        <begin position="448"/>
        <end position="466"/>
    </location>
</feature>
<keyword evidence="2" id="KW-1003">Cell membrane</keyword>
<comment type="caution">
    <text evidence="7">The sequence shown here is derived from an EMBL/GenBank/DDBJ whole genome shotgun (WGS) entry which is preliminary data.</text>
</comment>
<keyword evidence="4 6" id="KW-1133">Transmembrane helix</keyword>
<dbReference type="GO" id="GO:0005886">
    <property type="term" value="C:plasma membrane"/>
    <property type="evidence" value="ECO:0007669"/>
    <property type="project" value="UniProtKB-SubCell"/>
</dbReference>
<dbReference type="InterPro" id="IPR050833">
    <property type="entry name" value="Poly_Biosynth_Transport"/>
</dbReference>
<accession>A0A7J3Z6K6</accession>
<evidence type="ECO:0000256" key="4">
    <source>
        <dbReference type="ARBA" id="ARBA00022989"/>
    </source>
</evidence>
<dbReference type="PANTHER" id="PTHR30250:SF28">
    <property type="entry name" value="POLYSACCHARIDE BIOSYNTHESIS PROTEIN"/>
    <property type="match status" value="1"/>
</dbReference>
<feature type="transmembrane region" description="Helical" evidence="6">
    <location>
        <begin position="472"/>
        <end position="496"/>
    </location>
</feature>